<dbReference type="STRING" id="146817.SAMN04488502_101806"/>
<evidence type="ECO:0000256" key="1">
    <source>
        <dbReference type="ARBA" id="ARBA00022448"/>
    </source>
</evidence>
<dbReference type="InterPro" id="IPR027417">
    <property type="entry name" value="P-loop_NTPase"/>
</dbReference>
<dbReference type="InterPro" id="IPR003439">
    <property type="entry name" value="ABC_transporter-like_ATP-bd"/>
</dbReference>
<gene>
    <name evidence="5" type="ORF">SAMN04488502_101806</name>
</gene>
<dbReference type="Gene3D" id="3.40.50.300">
    <property type="entry name" value="P-loop containing nucleotide triphosphate hydrolases"/>
    <property type="match status" value="1"/>
</dbReference>
<dbReference type="AlphaFoldDB" id="A0A1G9MVM1"/>
<evidence type="ECO:0000313" key="5">
    <source>
        <dbReference type="EMBL" id="SDL77957.1"/>
    </source>
</evidence>
<accession>A0A1G9MVM1</accession>
<keyword evidence="2" id="KW-0547">Nucleotide-binding</keyword>
<evidence type="ECO:0000313" key="6">
    <source>
        <dbReference type="Proteomes" id="UP000214880"/>
    </source>
</evidence>
<dbReference type="Proteomes" id="UP000214880">
    <property type="component" value="Unassembled WGS sequence"/>
</dbReference>
<name>A0A1G9MVM1_9FIRM</name>
<keyword evidence="6" id="KW-1185">Reference proteome</keyword>
<dbReference type="GO" id="GO:0016887">
    <property type="term" value="F:ATP hydrolysis activity"/>
    <property type="evidence" value="ECO:0007669"/>
    <property type="project" value="InterPro"/>
</dbReference>
<keyword evidence="1" id="KW-0813">Transport</keyword>
<evidence type="ECO:0000259" key="4">
    <source>
        <dbReference type="PROSITE" id="PS50893"/>
    </source>
</evidence>
<evidence type="ECO:0000256" key="2">
    <source>
        <dbReference type="ARBA" id="ARBA00022741"/>
    </source>
</evidence>
<dbReference type="PANTHER" id="PTHR42794:SF2">
    <property type="entry name" value="ABC TRANSPORTER ATP-BINDING PROTEIN"/>
    <property type="match status" value="1"/>
</dbReference>
<dbReference type="GO" id="GO:0005524">
    <property type="term" value="F:ATP binding"/>
    <property type="evidence" value="ECO:0007669"/>
    <property type="project" value="UniProtKB-KW"/>
</dbReference>
<dbReference type="FunFam" id="3.40.50.300:FF:000134">
    <property type="entry name" value="Iron-enterobactin ABC transporter ATP-binding protein"/>
    <property type="match status" value="1"/>
</dbReference>
<dbReference type="SUPFAM" id="SSF52540">
    <property type="entry name" value="P-loop containing nucleoside triphosphate hydrolases"/>
    <property type="match status" value="1"/>
</dbReference>
<dbReference type="PROSITE" id="PS50893">
    <property type="entry name" value="ABC_TRANSPORTER_2"/>
    <property type="match status" value="1"/>
</dbReference>
<dbReference type="PANTHER" id="PTHR42794">
    <property type="entry name" value="HEMIN IMPORT ATP-BINDING PROTEIN HMUV"/>
    <property type="match status" value="1"/>
</dbReference>
<feature type="domain" description="ABC transporter" evidence="4">
    <location>
        <begin position="4"/>
        <end position="236"/>
    </location>
</feature>
<dbReference type="InterPro" id="IPR017871">
    <property type="entry name" value="ABC_transporter-like_CS"/>
</dbReference>
<dbReference type="InterPro" id="IPR003593">
    <property type="entry name" value="AAA+_ATPase"/>
</dbReference>
<dbReference type="EMBL" id="FNHB01000001">
    <property type="protein sequence ID" value="SDL77957.1"/>
    <property type="molecule type" value="Genomic_DNA"/>
</dbReference>
<dbReference type="CDD" id="cd03214">
    <property type="entry name" value="ABC_Iron-Siderophores_B12_Hemin"/>
    <property type="match status" value="1"/>
</dbReference>
<sequence length="259" mass="28127">MVNLALKNISVELGRQQVVKDVSLEVKQGNFVGLIGPNGSGKSTLLRTIYRVIKPGSGAILLDGRSLQSFSLTESAKKLGVVGQFNQVNFDFSVFEMVMMGRTPHKGMLEADRQEDYAIALAAIKTVGMESYAHRSFSTLSGGEKQRIILARALAQQPQVLLLDEPTNHLDIKYQLELLAIVKALGIGVLAALHDLSLAAMYCDQLYVLKGGAVMTSGKPRQILTPGLVREVYEIDCDIKENPATGCLAITYYPVCGQV</sequence>
<protein>
    <submittedName>
        <fullName evidence="5">Iron complex transport system ATP-binding protein</fullName>
    </submittedName>
</protein>
<organism evidence="5 6">
    <name type="scientific">Dendrosporobacter quercicolus</name>
    <dbReference type="NCBI Taxonomy" id="146817"/>
    <lineage>
        <taxon>Bacteria</taxon>
        <taxon>Bacillati</taxon>
        <taxon>Bacillota</taxon>
        <taxon>Negativicutes</taxon>
        <taxon>Selenomonadales</taxon>
        <taxon>Sporomusaceae</taxon>
        <taxon>Dendrosporobacter</taxon>
    </lineage>
</organism>
<dbReference type="Pfam" id="PF00005">
    <property type="entry name" value="ABC_tran"/>
    <property type="match status" value="1"/>
</dbReference>
<evidence type="ECO:0000256" key="3">
    <source>
        <dbReference type="ARBA" id="ARBA00022840"/>
    </source>
</evidence>
<keyword evidence="3 5" id="KW-0067">ATP-binding</keyword>
<dbReference type="PROSITE" id="PS00211">
    <property type="entry name" value="ABC_TRANSPORTER_1"/>
    <property type="match status" value="1"/>
</dbReference>
<proteinExistence type="predicted"/>
<dbReference type="SMART" id="SM00382">
    <property type="entry name" value="AAA"/>
    <property type="match status" value="1"/>
</dbReference>
<reference evidence="5 6" key="1">
    <citation type="submission" date="2016-10" db="EMBL/GenBank/DDBJ databases">
        <authorList>
            <person name="de Groot N.N."/>
        </authorList>
    </citation>
    <scope>NUCLEOTIDE SEQUENCE [LARGE SCALE GENOMIC DNA]</scope>
    <source>
        <strain evidence="5 6">DSM 1736</strain>
    </source>
</reference>